<evidence type="ECO:0000256" key="2">
    <source>
        <dbReference type="ARBA" id="ARBA00022840"/>
    </source>
</evidence>
<sequence>MRTVSKGVEEYQKDKKGALLIITHSTRILESLHVDKTHVLVNGKIVASGDASLVDEINEHGFERFLEA</sequence>
<accession>K1RXN5</accession>
<comment type="caution">
    <text evidence="3">The sequence shown here is derived from an EMBL/GenBank/DDBJ whole genome shotgun (WGS) entry which is preliminary data.</text>
</comment>
<keyword evidence="2" id="KW-0067">ATP-binding</keyword>
<evidence type="ECO:0000313" key="3">
    <source>
        <dbReference type="EMBL" id="EKC48004.1"/>
    </source>
</evidence>
<protein>
    <submittedName>
        <fullName evidence="3">Iron-regulated ABC transporter ATPase subunit SufC</fullName>
    </submittedName>
</protein>
<dbReference type="InterPro" id="IPR027417">
    <property type="entry name" value="P-loop_NTPase"/>
</dbReference>
<dbReference type="GO" id="GO:0005524">
    <property type="term" value="F:ATP binding"/>
    <property type="evidence" value="ECO:0007669"/>
    <property type="project" value="UniProtKB-KW"/>
</dbReference>
<organism evidence="3">
    <name type="scientific">human gut metagenome</name>
    <dbReference type="NCBI Taxonomy" id="408170"/>
    <lineage>
        <taxon>unclassified sequences</taxon>
        <taxon>metagenomes</taxon>
        <taxon>organismal metagenomes</taxon>
    </lineage>
</organism>
<dbReference type="AlphaFoldDB" id="K1RXN5"/>
<dbReference type="EMBL" id="AJWZ01010594">
    <property type="protein sequence ID" value="EKC48004.1"/>
    <property type="molecule type" value="Genomic_DNA"/>
</dbReference>
<proteinExistence type="predicted"/>
<reference evidence="3" key="1">
    <citation type="journal article" date="2013" name="Environ. Microbiol.">
        <title>Microbiota from the distal guts of lean and obese adolescents exhibit partial functional redundancy besides clear differences in community structure.</title>
        <authorList>
            <person name="Ferrer M."/>
            <person name="Ruiz A."/>
            <person name="Lanza F."/>
            <person name="Haange S.B."/>
            <person name="Oberbach A."/>
            <person name="Till H."/>
            <person name="Bargiela R."/>
            <person name="Campoy C."/>
            <person name="Segura M.T."/>
            <person name="Richter M."/>
            <person name="von Bergen M."/>
            <person name="Seifert J."/>
            <person name="Suarez A."/>
        </authorList>
    </citation>
    <scope>NUCLEOTIDE SEQUENCE</scope>
</reference>
<name>K1RXN5_9ZZZZ</name>
<dbReference type="PANTHER" id="PTHR43204:SF1">
    <property type="entry name" value="ABC TRANSPORTER I FAMILY MEMBER 6, CHLOROPLASTIC"/>
    <property type="match status" value="1"/>
</dbReference>
<dbReference type="PANTHER" id="PTHR43204">
    <property type="entry name" value="ABC TRANSPORTER I FAMILY MEMBER 6, CHLOROPLASTIC"/>
    <property type="match status" value="1"/>
</dbReference>
<dbReference type="Gene3D" id="3.40.50.300">
    <property type="entry name" value="P-loop containing nucleotide triphosphate hydrolases"/>
    <property type="match status" value="1"/>
</dbReference>
<gene>
    <name evidence="3" type="ORF">OBE_15412</name>
</gene>
<evidence type="ECO:0000256" key="1">
    <source>
        <dbReference type="ARBA" id="ARBA00022741"/>
    </source>
</evidence>
<dbReference type="InterPro" id="IPR010230">
    <property type="entry name" value="FeS-cluster_ATPase_SufC"/>
</dbReference>
<keyword evidence="1" id="KW-0547">Nucleotide-binding</keyword>